<protein>
    <recommendedName>
        <fullName evidence="3">Isopenicillin N synthase-like Fe(2+) 2OG dioxygenase domain-containing protein</fullName>
    </recommendedName>
</protein>
<name>A0A9Q0H6V4_9MAGN</name>
<evidence type="ECO:0008006" key="3">
    <source>
        <dbReference type="Google" id="ProtNLM"/>
    </source>
</evidence>
<dbReference type="AlphaFoldDB" id="A0A9Q0H6V4"/>
<gene>
    <name evidence="1" type="ORF">NE237_020553</name>
</gene>
<keyword evidence="2" id="KW-1185">Reference proteome</keyword>
<evidence type="ECO:0000313" key="1">
    <source>
        <dbReference type="EMBL" id="KAJ4960643.1"/>
    </source>
</evidence>
<proteinExistence type="predicted"/>
<dbReference type="Gene3D" id="2.60.120.330">
    <property type="entry name" value="B-lactam Antibiotic, Isopenicillin N Synthase, Chain"/>
    <property type="match status" value="1"/>
</dbReference>
<sequence length="105" mass="12272">MLTFYVQNLDFDKLLQMLDFNFQIVSNDEYKSVKHRVLAIPQQDARILIAIFLNPSKMEDLYGSPPELISPEKPALFRQFTLTEFVQSFFSKELDGESLINFFSL</sequence>
<dbReference type="InterPro" id="IPR027443">
    <property type="entry name" value="IPNS-like_sf"/>
</dbReference>
<evidence type="ECO:0000313" key="2">
    <source>
        <dbReference type="Proteomes" id="UP001141806"/>
    </source>
</evidence>
<accession>A0A9Q0H6V4</accession>
<comment type="caution">
    <text evidence="1">The sequence shown here is derived from an EMBL/GenBank/DDBJ whole genome shotgun (WGS) entry which is preliminary data.</text>
</comment>
<dbReference type="OrthoDB" id="288590at2759"/>
<dbReference type="EMBL" id="JAMYWD010000009">
    <property type="protein sequence ID" value="KAJ4960643.1"/>
    <property type="molecule type" value="Genomic_DNA"/>
</dbReference>
<dbReference type="SUPFAM" id="SSF51197">
    <property type="entry name" value="Clavaminate synthase-like"/>
    <property type="match status" value="1"/>
</dbReference>
<organism evidence="1 2">
    <name type="scientific">Protea cynaroides</name>
    <dbReference type="NCBI Taxonomy" id="273540"/>
    <lineage>
        <taxon>Eukaryota</taxon>
        <taxon>Viridiplantae</taxon>
        <taxon>Streptophyta</taxon>
        <taxon>Embryophyta</taxon>
        <taxon>Tracheophyta</taxon>
        <taxon>Spermatophyta</taxon>
        <taxon>Magnoliopsida</taxon>
        <taxon>Proteales</taxon>
        <taxon>Proteaceae</taxon>
        <taxon>Protea</taxon>
    </lineage>
</organism>
<dbReference type="Proteomes" id="UP001141806">
    <property type="component" value="Unassembled WGS sequence"/>
</dbReference>
<reference evidence="1" key="1">
    <citation type="journal article" date="2023" name="Plant J.">
        <title>The genome of the king protea, Protea cynaroides.</title>
        <authorList>
            <person name="Chang J."/>
            <person name="Duong T.A."/>
            <person name="Schoeman C."/>
            <person name="Ma X."/>
            <person name="Roodt D."/>
            <person name="Barker N."/>
            <person name="Li Z."/>
            <person name="Van de Peer Y."/>
            <person name="Mizrachi E."/>
        </authorList>
    </citation>
    <scope>NUCLEOTIDE SEQUENCE</scope>
    <source>
        <tissue evidence="1">Young leaves</tissue>
    </source>
</reference>